<dbReference type="RefSeq" id="WP_310369754.1">
    <property type="nucleotide sequence ID" value="NZ_JAVDYB010000001.1"/>
</dbReference>
<evidence type="ECO:0000313" key="3">
    <source>
        <dbReference type="Proteomes" id="UP001183643"/>
    </source>
</evidence>
<dbReference type="EMBL" id="JAVDYB010000001">
    <property type="protein sequence ID" value="MDR7277445.1"/>
    <property type="molecule type" value="Genomic_DNA"/>
</dbReference>
<dbReference type="AlphaFoldDB" id="A0AAE3YPT0"/>
<dbReference type="InterPro" id="IPR032710">
    <property type="entry name" value="NTF2-like_dom_sf"/>
</dbReference>
<dbReference type="Proteomes" id="UP001183643">
    <property type="component" value="Unassembled WGS sequence"/>
</dbReference>
<keyword evidence="2" id="KW-0413">Isomerase</keyword>
<protein>
    <submittedName>
        <fullName evidence="2">Ketosteroid isomerase-like protein</fullName>
    </submittedName>
</protein>
<sequence length="126" mass="13705">MTENITVAERYATAWMGRDLDAAMAFVADDVVLDAPSGRFEGAAAYRGFLERFMGLMTAAEITAVYGGEDGAAVHYVTRTKPVAVSRGADRLVIRDGLIREAVTIFDRQPFTEAQARAQAQASDRE</sequence>
<dbReference type="Pfam" id="PF12680">
    <property type="entry name" value="SnoaL_2"/>
    <property type="match status" value="1"/>
</dbReference>
<evidence type="ECO:0000259" key="1">
    <source>
        <dbReference type="Pfam" id="PF12680"/>
    </source>
</evidence>
<dbReference type="Gene3D" id="3.10.450.50">
    <property type="match status" value="1"/>
</dbReference>
<organism evidence="2 3">
    <name type="scientific">Catenuloplanes atrovinosus</name>
    <dbReference type="NCBI Taxonomy" id="137266"/>
    <lineage>
        <taxon>Bacteria</taxon>
        <taxon>Bacillati</taxon>
        <taxon>Actinomycetota</taxon>
        <taxon>Actinomycetes</taxon>
        <taxon>Micromonosporales</taxon>
        <taxon>Micromonosporaceae</taxon>
        <taxon>Catenuloplanes</taxon>
    </lineage>
</organism>
<comment type="caution">
    <text evidence="2">The sequence shown here is derived from an EMBL/GenBank/DDBJ whole genome shotgun (WGS) entry which is preliminary data.</text>
</comment>
<gene>
    <name evidence="2" type="ORF">J2S41_004223</name>
</gene>
<evidence type="ECO:0000313" key="2">
    <source>
        <dbReference type="EMBL" id="MDR7277445.1"/>
    </source>
</evidence>
<proteinExistence type="predicted"/>
<dbReference type="SUPFAM" id="SSF54427">
    <property type="entry name" value="NTF2-like"/>
    <property type="match status" value="1"/>
</dbReference>
<dbReference type="InterPro" id="IPR037401">
    <property type="entry name" value="SnoaL-like"/>
</dbReference>
<keyword evidence="3" id="KW-1185">Reference proteome</keyword>
<name>A0AAE3YPT0_9ACTN</name>
<reference evidence="2" key="1">
    <citation type="submission" date="2023-07" db="EMBL/GenBank/DDBJ databases">
        <title>Sequencing the genomes of 1000 actinobacteria strains.</title>
        <authorList>
            <person name="Klenk H.-P."/>
        </authorList>
    </citation>
    <scope>NUCLEOTIDE SEQUENCE</scope>
    <source>
        <strain evidence="2">DSM 44707</strain>
    </source>
</reference>
<feature type="domain" description="SnoaL-like" evidence="1">
    <location>
        <begin position="8"/>
        <end position="101"/>
    </location>
</feature>
<dbReference type="GO" id="GO:0016853">
    <property type="term" value="F:isomerase activity"/>
    <property type="evidence" value="ECO:0007669"/>
    <property type="project" value="UniProtKB-KW"/>
</dbReference>
<accession>A0AAE3YPT0</accession>